<gene>
    <name evidence="1" type="ORF">NA66_1003301</name>
</gene>
<comment type="caution">
    <text evidence="1">The sequence shown here is derived from an EMBL/GenBank/DDBJ whole genome shotgun (WGS) entry which is preliminary data.</text>
</comment>
<dbReference type="AlphaFoldDB" id="A0A318ITJ8"/>
<protein>
    <recommendedName>
        <fullName evidence="3">DUF3142 domain-containing protein</fullName>
    </recommendedName>
</protein>
<dbReference type="Proteomes" id="UP000247755">
    <property type="component" value="Unassembled WGS sequence"/>
</dbReference>
<dbReference type="Gene3D" id="3.20.20.80">
    <property type="entry name" value="Glycosidases"/>
    <property type="match status" value="1"/>
</dbReference>
<evidence type="ECO:0000313" key="1">
    <source>
        <dbReference type="EMBL" id="PXX38323.1"/>
    </source>
</evidence>
<sequence length="322" mass="35873">MTTSAIPAVRKIQQRMDQFRPAGRPRRLSGAPRLHRAATLAAIGASLVVAACSWTAHDVHADGIVWQVDNTTTNPVGNWQMLGVHDLLIQWTVVDDTAFVANTRIHTAARLPDWERIGRAPWARNVILGLAGYQDEKRARTHLSTLADQSAEVARVHLPLHVTGYYFPVEIDPTWQEAPKLAEILQRLPRPLWVSVYDQTNIGGKTLADWLATWLPADVGVFFQDGCGVYAREPQVARTYLDELASRLGKRRVRVIAEAFRPAERGGFRSASAEELSKQLVVYRGYPVYLFDGPHYVSDDLMRELNNRTAKPPAGEPAGTGR</sequence>
<reference evidence="1 2" key="1">
    <citation type="submission" date="2018-05" db="EMBL/GenBank/DDBJ databases">
        <title>Comparative genomics of bacterial root endophytes of switchgrass collected from native prairies over two seasons.</title>
        <authorList>
            <person name="Tang Y."/>
        </authorList>
    </citation>
    <scope>NUCLEOTIDE SEQUENCE [LARGE SCALE GENOMIC DNA]</scope>
    <source>
        <strain evidence="1 2">NFIX32</strain>
    </source>
</reference>
<accession>A0A318ITJ8</accession>
<name>A0A318ITJ8_BURPY</name>
<dbReference type="EMBL" id="QJJY01000003">
    <property type="protein sequence ID" value="PXX38323.1"/>
    <property type="molecule type" value="Genomic_DNA"/>
</dbReference>
<dbReference type="RefSeq" id="WP_072442290.1">
    <property type="nucleotide sequence ID" value="NZ_QJJY01000003.1"/>
</dbReference>
<proteinExistence type="predicted"/>
<evidence type="ECO:0000313" key="2">
    <source>
        <dbReference type="Proteomes" id="UP000247755"/>
    </source>
</evidence>
<organism evidence="1 2">
    <name type="scientific">Burkholderia pyrrocinia</name>
    <name type="common">Pseudomonas pyrrocinia</name>
    <dbReference type="NCBI Taxonomy" id="60550"/>
    <lineage>
        <taxon>Bacteria</taxon>
        <taxon>Pseudomonadati</taxon>
        <taxon>Pseudomonadota</taxon>
        <taxon>Betaproteobacteria</taxon>
        <taxon>Burkholderiales</taxon>
        <taxon>Burkholderiaceae</taxon>
        <taxon>Burkholderia</taxon>
        <taxon>Burkholderia cepacia complex</taxon>
    </lineage>
</organism>
<evidence type="ECO:0008006" key="3">
    <source>
        <dbReference type="Google" id="ProtNLM"/>
    </source>
</evidence>